<accession>A0A9D2BH51</accession>
<dbReference type="SMART" id="SM00530">
    <property type="entry name" value="HTH_XRE"/>
    <property type="match status" value="1"/>
</dbReference>
<dbReference type="PANTHER" id="PTHR46558:SF4">
    <property type="entry name" value="DNA-BIDING PHAGE PROTEIN"/>
    <property type="match status" value="1"/>
</dbReference>
<dbReference type="Gene3D" id="1.10.260.40">
    <property type="entry name" value="lambda repressor-like DNA-binding domains"/>
    <property type="match status" value="1"/>
</dbReference>
<dbReference type="InterPro" id="IPR001387">
    <property type="entry name" value="Cro/C1-type_HTH"/>
</dbReference>
<organism evidence="3 4">
    <name type="scientific">Candidatus Fusicatenibacter merdavium</name>
    <dbReference type="NCBI Taxonomy" id="2838600"/>
    <lineage>
        <taxon>Bacteria</taxon>
        <taxon>Bacillati</taxon>
        <taxon>Bacillota</taxon>
        <taxon>Clostridia</taxon>
        <taxon>Lachnospirales</taxon>
        <taxon>Lachnospiraceae</taxon>
        <taxon>Fusicatenibacter</taxon>
    </lineage>
</organism>
<evidence type="ECO:0000256" key="1">
    <source>
        <dbReference type="ARBA" id="ARBA00023125"/>
    </source>
</evidence>
<dbReference type="InterPro" id="IPR010982">
    <property type="entry name" value="Lambda_DNA-bd_dom_sf"/>
</dbReference>
<dbReference type="Pfam" id="PF01381">
    <property type="entry name" value="HTH_3"/>
    <property type="match status" value="1"/>
</dbReference>
<name>A0A9D2BH51_9FIRM</name>
<sequence>MINKKHFGKRISDFRRRIPLSQAELAEKMGVSAQAVSKWETGMALPDVELLLELSGLCGVSVNELLLDNALLARLSGRSFETRNGIAYFVPGSEEKEWAREMREEGWIERNWRDAWDQPISPADGPKASMAEAG</sequence>
<reference evidence="3" key="2">
    <citation type="submission" date="2021-04" db="EMBL/GenBank/DDBJ databases">
        <authorList>
            <person name="Gilroy R."/>
        </authorList>
    </citation>
    <scope>NUCLEOTIDE SEQUENCE</scope>
    <source>
        <strain evidence="3">CHK183-1962</strain>
    </source>
</reference>
<dbReference type="AlphaFoldDB" id="A0A9D2BH51"/>
<dbReference type="SUPFAM" id="SSF47413">
    <property type="entry name" value="lambda repressor-like DNA-binding domains"/>
    <property type="match status" value="1"/>
</dbReference>
<dbReference type="PANTHER" id="PTHR46558">
    <property type="entry name" value="TRACRIPTIONAL REGULATORY PROTEIN-RELATED-RELATED"/>
    <property type="match status" value="1"/>
</dbReference>
<keyword evidence="1" id="KW-0238">DNA-binding</keyword>
<protein>
    <submittedName>
        <fullName evidence="3">Helix-turn-helix domain-containing protein</fullName>
    </submittedName>
</protein>
<dbReference type="CDD" id="cd00093">
    <property type="entry name" value="HTH_XRE"/>
    <property type="match status" value="1"/>
</dbReference>
<evidence type="ECO:0000313" key="3">
    <source>
        <dbReference type="EMBL" id="HIX76405.1"/>
    </source>
</evidence>
<reference evidence="3" key="1">
    <citation type="journal article" date="2021" name="PeerJ">
        <title>Extensive microbial diversity within the chicken gut microbiome revealed by metagenomics and culture.</title>
        <authorList>
            <person name="Gilroy R."/>
            <person name="Ravi A."/>
            <person name="Getino M."/>
            <person name="Pursley I."/>
            <person name="Horton D.L."/>
            <person name="Alikhan N.F."/>
            <person name="Baker D."/>
            <person name="Gharbi K."/>
            <person name="Hall N."/>
            <person name="Watson M."/>
            <person name="Adriaenssens E.M."/>
            <person name="Foster-Nyarko E."/>
            <person name="Jarju S."/>
            <person name="Secka A."/>
            <person name="Antonio M."/>
            <person name="Oren A."/>
            <person name="Chaudhuri R.R."/>
            <person name="La Ragione R."/>
            <person name="Hildebrand F."/>
            <person name="Pallen M.J."/>
        </authorList>
    </citation>
    <scope>NUCLEOTIDE SEQUENCE</scope>
    <source>
        <strain evidence="3">CHK183-1962</strain>
    </source>
</reference>
<comment type="caution">
    <text evidence="3">The sequence shown here is derived from an EMBL/GenBank/DDBJ whole genome shotgun (WGS) entry which is preliminary data.</text>
</comment>
<dbReference type="PROSITE" id="PS50943">
    <property type="entry name" value="HTH_CROC1"/>
    <property type="match status" value="1"/>
</dbReference>
<dbReference type="GO" id="GO:0003677">
    <property type="term" value="F:DNA binding"/>
    <property type="evidence" value="ECO:0007669"/>
    <property type="project" value="UniProtKB-KW"/>
</dbReference>
<gene>
    <name evidence="3" type="ORF">H9734_02235</name>
</gene>
<evidence type="ECO:0000259" key="2">
    <source>
        <dbReference type="PROSITE" id="PS50943"/>
    </source>
</evidence>
<dbReference type="Proteomes" id="UP000886890">
    <property type="component" value="Unassembled WGS sequence"/>
</dbReference>
<feature type="domain" description="HTH cro/C1-type" evidence="2">
    <location>
        <begin position="20"/>
        <end position="65"/>
    </location>
</feature>
<dbReference type="EMBL" id="DXEK01000037">
    <property type="protein sequence ID" value="HIX76405.1"/>
    <property type="molecule type" value="Genomic_DNA"/>
</dbReference>
<evidence type="ECO:0000313" key="4">
    <source>
        <dbReference type="Proteomes" id="UP000886890"/>
    </source>
</evidence>
<proteinExistence type="predicted"/>